<dbReference type="Proteomes" id="UP000002748">
    <property type="component" value="Unassembled WGS sequence"/>
</dbReference>
<dbReference type="InterPro" id="IPR008427">
    <property type="entry name" value="Extracellular_membr_CFEM_dom"/>
</dbReference>
<dbReference type="GO" id="GO:0005576">
    <property type="term" value="C:extracellular region"/>
    <property type="evidence" value="ECO:0007669"/>
    <property type="project" value="UniProtKB-SubCell"/>
</dbReference>
<feature type="domain" description="CFEM" evidence="7">
    <location>
        <begin position="1"/>
        <end position="117"/>
    </location>
</feature>
<evidence type="ECO:0000313" key="8">
    <source>
        <dbReference type="EMBL" id="EJT46099.1"/>
    </source>
</evidence>
<dbReference type="Pfam" id="PF05730">
    <property type="entry name" value="CFEM"/>
    <property type="match status" value="1"/>
</dbReference>
<name>J6ENY3_TRIAS</name>
<protein>
    <recommendedName>
        <fullName evidence="7">CFEM domain-containing protein</fullName>
    </recommendedName>
</protein>
<dbReference type="PROSITE" id="PS52012">
    <property type="entry name" value="CFEM"/>
    <property type="match status" value="1"/>
</dbReference>
<evidence type="ECO:0000313" key="9">
    <source>
        <dbReference type="Proteomes" id="UP000002748"/>
    </source>
</evidence>
<evidence type="ECO:0000256" key="4">
    <source>
        <dbReference type="ARBA" id="ARBA00023157"/>
    </source>
</evidence>
<dbReference type="KEGG" id="tasa:A1Q1_05310"/>
<dbReference type="AlphaFoldDB" id="J6ENY3"/>
<comment type="subcellular location">
    <subcellularLocation>
        <location evidence="1">Secreted</location>
    </subcellularLocation>
</comment>
<keyword evidence="2" id="KW-0964">Secreted</keyword>
<sequence length="150" mass="14658">MKTSLVLLATVTSVLAQQVPDNLDPCVKNCIAEAAREVHCGQQDLACLCRAAQNPRDDDAIDEFRDCVEDHGDWYSNRHGATGGAGQSPTPSGGNAGAAAGSPTPVGSAAGQASSGVAAAGAAGANDNSGASAVTASSALIIGAIGLALV</sequence>
<dbReference type="EMBL" id="ALBS01000304">
    <property type="protein sequence ID" value="EJT46099.1"/>
    <property type="molecule type" value="Genomic_DNA"/>
</dbReference>
<feature type="chain" id="PRO_5003787136" description="CFEM domain-containing protein" evidence="6">
    <location>
        <begin position="17"/>
        <end position="150"/>
    </location>
</feature>
<gene>
    <name evidence="8" type="ORF">A1Q1_05310</name>
</gene>
<comment type="caution">
    <text evidence="8">The sequence shown here is derived from an EMBL/GenBank/DDBJ whole genome shotgun (WGS) entry which is preliminary data.</text>
</comment>
<evidence type="ECO:0000256" key="2">
    <source>
        <dbReference type="ARBA" id="ARBA00022525"/>
    </source>
</evidence>
<evidence type="ECO:0000256" key="5">
    <source>
        <dbReference type="SAM" id="MobiDB-lite"/>
    </source>
</evidence>
<accession>J6ENY3</accession>
<feature type="region of interest" description="Disordered" evidence="5">
    <location>
        <begin position="75"/>
        <end position="112"/>
    </location>
</feature>
<feature type="compositionally biased region" description="Low complexity" evidence="5">
    <location>
        <begin position="88"/>
        <end position="112"/>
    </location>
</feature>
<dbReference type="RefSeq" id="XP_014177517.1">
    <property type="nucleotide sequence ID" value="XM_014322042.1"/>
</dbReference>
<evidence type="ECO:0000259" key="7">
    <source>
        <dbReference type="PROSITE" id="PS52012"/>
    </source>
</evidence>
<dbReference type="GeneID" id="25988822"/>
<evidence type="ECO:0000256" key="1">
    <source>
        <dbReference type="ARBA" id="ARBA00004613"/>
    </source>
</evidence>
<dbReference type="HOGENOM" id="CLU_1741859_0_0_1"/>
<organism evidence="8 9">
    <name type="scientific">Trichosporon asahii var. asahii (strain ATCC 90039 / CBS 2479 / JCM 2466 / KCTC 7840 / NBRC 103889/ NCYC 2677 / UAMH 7654)</name>
    <name type="common">Yeast</name>
    <dbReference type="NCBI Taxonomy" id="1186058"/>
    <lineage>
        <taxon>Eukaryota</taxon>
        <taxon>Fungi</taxon>
        <taxon>Dikarya</taxon>
        <taxon>Basidiomycota</taxon>
        <taxon>Agaricomycotina</taxon>
        <taxon>Tremellomycetes</taxon>
        <taxon>Trichosporonales</taxon>
        <taxon>Trichosporonaceae</taxon>
        <taxon>Trichosporon</taxon>
    </lineage>
</organism>
<keyword evidence="4" id="KW-1015">Disulfide bond</keyword>
<dbReference type="VEuPathDB" id="FungiDB:A1Q1_05310"/>
<evidence type="ECO:0000256" key="6">
    <source>
        <dbReference type="SAM" id="SignalP"/>
    </source>
</evidence>
<evidence type="ECO:0000256" key="3">
    <source>
        <dbReference type="ARBA" id="ARBA00022729"/>
    </source>
</evidence>
<feature type="signal peptide" evidence="6">
    <location>
        <begin position="1"/>
        <end position="16"/>
    </location>
</feature>
<proteinExistence type="predicted"/>
<keyword evidence="3 6" id="KW-0732">Signal</keyword>
<reference evidence="8 9" key="1">
    <citation type="journal article" date="2012" name="Eukaryot. Cell">
        <title>Draft genome sequence of CBS 2479, the standard type strain of Trichosporon asahii.</title>
        <authorList>
            <person name="Yang R.Y."/>
            <person name="Li H.T."/>
            <person name="Zhu H."/>
            <person name="Zhou G.P."/>
            <person name="Wang M."/>
            <person name="Wang L."/>
        </authorList>
    </citation>
    <scope>NUCLEOTIDE SEQUENCE [LARGE SCALE GENOMIC DNA]</scope>
    <source>
        <strain evidence="9">ATCC 90039 / CBS 2479 / JCM 2466 / KCTC 7840 / NCYC 2677 / UAMH 7654</strain>
    </source>
</reference>